<dbReference type="NCBIfam" id="TIGR04056">
    <property type="entry name" value="OMP_RagA_SusC"/>
    <property type="match status" value="1"/>
</dbReference>
<proteinExistence type="predicted"/>
<dbReference type="InterPro" id="IPR023996">
    <property type="entry name" value="TonB-dep_OMP_SusC/RagA"/>
</dbReference>
<dbReference type="RefSeq" id="WP_169659250.1">
    <property type="nucleotide sequence ID" value="NZ_JABANE010000083.1"/>
</dbReference>
<sequence>MKNRIHTYRSYIETIGVMLLLLISSVGFSQNKDFVEVKCRVVDERHFPIRGAVLTVPLLDGSEDVFYTDSDGQVVITGLEGDAVLIEAEGMKPQDYKLKTSEKKKAFFMRPLQLYYEKIALEGGFQIQRREESTSFSSKIDDKYLSHTYGLNVGTAITGTDPSVLVEQLTSNPGWDLSNMTIRGLSTTGDNAPVVFVDGFERSIYQINIEEIESIEYLKDIRAKILAGPSAINGVIWITTKKGEAVKRKIDVGYEQGVQTPTTSHHYLDSYNSALLYNEARRNDGLSPFYTDADLEGFKSGNDLMKYPNNDFSNLLLKDQTSYQKAYVSLTGATRNSKYAVNMGYQRQEGMVAKGPENGLDRFNIRANLKARMNSIITLNANISARTEIINSSTLTGRDFFGLLSSHRPHEYPLLFPENTLGDNAAGFGVSRLVNRNIYAEVTERGFEKEQRIMGQTNMGLDFNLKRITEGLSADVNVGIDTYNSVTYGQKANYNSYFPIYRADTLSSWVRKSRKTELGSQSKTSDDVMRTYAMYGRLKYDRTFNSKHHVYLQGMYSFYRQEIKSSIQEPQNMTTSLLASYTFNKRYIVEGIISNYGTNRLNNQPHQLNYVGSVGWVISEEDFMQQGIFDYLKLKANYGLMSTDRSFLNHRWHDNVWKQSGNVYLGNNNNTTLKTTDLQHTGSEHLIWEKQEELNVGIEGRIRNNFSFYAHYFHTYRYDIPEQVSNKVINGQTFTKYENYGQVKNEGVELSLDYKNKINRLRYRIGVGGMYTQSKVLDGNFLDYNEQYQNRVGKPVNAIYGYASNGLFQSYDEINNHSSQNFGTLRPGDIKFVDNNGDGVITKADKTIIGDTFPDFIVNSHIKLNYKHFELFAQFSGVIGREVLLNNTYFWNYGEEKYTDYALNRWSESNPNGTHPRLTTKEVANNYQSTDYWVESGDYIRLDNLQLTYRVPVRKWTKNVVHNFKIYARGNNLFTWSKLKNVDPSNINSGYTNFPLLKSYVIGIHLTI</sequence>
<dbReference type="Gene3D" id="2.170.130.10">
    <property type="entry name" value="TonB-dependent receptor, plug domain"/>
    <property type="match status" value="1"/>
</dbReference>
<dbReference type="InterPro" id="IPR012910">
    <property type="entry name" value="Plug_dom"/>
</dbReference>
<organism evidence="2 3">
    <name type="scientific">Flammeovirga aprica JL-4</name>
    <dbReference type="NCBI Taxonomy" id="694437"/>
    <lineage>
        <taxon>Bacteria</taxon>
        <taxon>Pseudomonadati</taxon>
        <taxon>Bacteroidota</taxon>
        <taxon>Cytophagia</taxon>
        <taxon>Cytophagales</taxon>
        <taxon>Flammeovirgaceae</taxon>
        <taxon>Flammeovirga</taxon>
    </lineage>
</organism>
<dbReference type="Proteomes" id="UP000576082">
    <property type="component" value="Unassembled WGS sequence"/>
</dbReference>
<keyword evidence="3" id="KW-1185">Reference proteome</keyword>
<dbReference type="SUPFAM" id="SSF56935">
    <property type="entry name" value="Porins"/>
    <property type="match status" value="1"/>
</dbReference>
<accession>A0A7X9RYF0</accession>
<comment type="caution">
    <text evidence="2">The sequence shown here is derived from an EMBL/GenBank/DDBJ whole genome shotgun (WGS) entry which is preliminary data.</text>
</comment>
<name>A0A7X9RYF0_9BACT</name>
<dbReference type="EMBL" id="JABANE010000083">
    <property type="protein sequence ID" value="NME71026.1"/>
    <property type="molecule type" value="Genomic_DNA"/>
</dbReference>
<protein>
    <submittedName>
        <fullName evidence="2">SusC/RagA family TonB-linked outer membrane protein</fullName>
    </submittedName>
</protein>
<dbReference type="InterPro" id="IPR037066">
    <property type="entry name" value="Plug_dom_sf"/>
</dbReference>
<evidence type="ECO:0000259" key="1">
    <source>
        <dbReference type="Pfam" id="PF07715"/>
    </source>
</evidence>
<dbReference type="AlphaFoldDB" id="A0A7X9RYF0"/>
<reference evidence="2 3" key="1">
    <citation type="submission" date="2020-04" db="EMBL/GenBank/DDBJ databases">
        <title>Flammeovirga sp. SR4, a novel species isolated from seawater.</title>
        <authorList>
            <person name="Wang X."/>
        </authorList>
    </citation>
    <scope>NUCLEOTIDE SEQUENCE [LARGE SCALE GENOMIC DNA]</scope>
    <source>
        <strain evidence="2 3">ATCC 23126</strain>
    </source>
</reference>
<dbReference type="Pfam" id="PF07715">
    <property type="entry name" value="Plug"/>
    <property type="match status" value="1"/>
</dbReference>
<evidence type="ECO:0000313" key="2">
    <source>
        <dbReference type="EMBL" id="NME71026.1"/>
    </source>
</evidence>
<gene>
    <name evidence="2" type="ORF">HHU12_23865</name>
</gene>
<evidence type="ECO:0000313" key="3">
    <source>
        <dbReference type="Proteomes" id="UP000576082"/>
    </source>
</evidence>
<feature type="domain" description="TonB-dependent receptor plug" evidence="1">
    <location>
        <begin position="132"/>
        <end position="235"/>
    </location>
</feature>